<feature type="transmembrane region" description="Helical" evidence="1">
    <location>
        <begin position="83"/>
        <end position="114"/>
    </location>
</feature>
<dbReference type="AlphaFoldDB" id="A0A840DZ56"/>
<comment type="caution">
    <text evidence="2">The sequence shown here is derived from an EMBL/GenBank/DDBJ whole genome shotgun (WGS) entry which is preliminary data.</text>
</comment>
<sequence length="116" mass="12924">MFKIFKNRVGSFVFTVFILFFIQTVEGNASFVKNRFQEWETASTLEKSVIIEVGDRAVIHDLEEKKGFALRKVEKVAMFSASAFWGGIGIVSLLSALCVGDIFSAVVSLLGLFYTL</sequence>
<reference evidence="2 3" key="1">
    <citation type="submission" date="2020-08" db="EMBL/GenBank/DDBJ databases">
        <title>Genomic Encyclopedia of Type Strains, Phase IV (KMG-IV): sequencing the most valuable type-strain genomes for metagenomic binning, comparative biology and taxonomic classification.</title>
        <authorList>
            <person name="Goeker M."/>
        </authorList>
    </citation>
    <scope>NUCLEOTIDE SEQUENCE [LARGE SCALE GENOMIC DNA]</scope>
    <source>
        <strain evidence="2 3">DSM 100694</strain>
    </source>
</reference>
<accession>A0A840DZ56</accession>
<dbReference type="EMBL" id="JACIFE010000011">
    <property type="protein sequence ID" value="MBB4076795.1"/>
    <property type="molecule type" value="Genomic_DNA"/>
</dbReference>
<name>A0A840DZ56_9HYPH</name>
<keyword evidence="1" id="KW-0472">Membrane</keyword>
<dbReference type="RefSeq" id="WP_183194310.1">
    <property type="nucleotide sequence ID" value="NZ_JACIFE010000011.1"/>
</dbReference>
<keyword evidence="3" id="KW-1185">Reference proteome</keyword>
<gene>
    <name evidence="2" type="ORF">GGR08_001104</name>
</gene>
<proteinExistence type="predicted"/>
<protein>
    <submittedName>
        <fullName evidence="2">Uncharacterized protein</fullName>
    </submittedName>
</protein>
<evidence type="ECO:0000313" key="3">
    <source>
        <dbReference type="Proteomes" id="UP000585970"/>
    </source>
</evidence>
<dbReference type="Proteomes" id="UP000585970">
    <property type="component" value="Unassembled WGS sequence"/>
</dbReference>
<evidence type="ECO:0000313" key="2">
    <source>
        <dbReference type="EMBL" id="MBB4076795.1"/>
    </source>
</evidence>
<keyword evidence="1" id="KW-0812">Transmembrane</keyword>
<evidence type="ECO:0000256" key="1">
    <source>
        <dbReference type="SAM" id="Phobius"/>
    </source>
</evidence>
<keyword evidence="1" id="KW-1133">Transmembrane helix</keyword>
<organism evidence="2 3">
    <name type="scientific">Bartonella fuyuanensis</name>
    <dbReference type="NCBI Taxonomy" id="1460968"/>
    <lineage>
        <taxon>Bacteria</taxon>
        <taxon>Pseudomonadati</taxon>
        <taxon>Pseudomonadota</taxon>
        <taxon>Alphaproteobacteria</taxon>
        <taxon>Hyphomicrobiales</taxon>
        <taxon>Bartonellaceae</taxon>
        <taxon>Bartonella</taxon>
    </lineage>
</organism>